<dbReference type="InterPro" id="IPR004107">
    <property type="entry name" value="Integrase_SAM-like_N"/>
</dbReference>
<keyword evidence="1" id="KW-0229">DNA integration</keyword>
<dbReference type="Proteomes" id="UP000256779">
    <property type="component" value="Unassembled WGS sequence"/>
</dbReference>
<gene>
    <name evidence="5" type="ORF">C7460_115144</name>
</gene>
<evidence type="ECO:0000313" key="6">
    <source>
        <dbReference type="Proteomes" id="UP000256779"/>
    </source>
</evidence>
<dbReference type="SUPFAM" id="SSF56349">
    <property type="entry name" value="DNA breaking-rejoining enzymes"/>
    <property type="match status" value="1"/>
</dbReference>
<protein>
    <submittedName>
        <fullName evidence="5">Integrase-like protein</fullName>
    </submittedName>
</protein>
<dbReference type="EMBL" id="QREG01000015">
    <property type="protein sequence ID" value="RED96253.1"/>
    <property type="molecule type" value="Genomic_DNA"/>
</dbReference>
<keyword evidence="2 3" id="KW-0238">DNA-binding</keyword>
<dbReference type="InterPro" id="IPR011010">
    <property type="entry name" value="DNA_brk_join_enz"/>
</dbReference>
<dbReference type="GO" id="GO:0015074">
    <property type="term" value="P:DNA integration"/>
    <property type="evidence" value="ECO:0007669"/>
    <property type="project" value="UniProtKB-KW"/>
</dbReference>
<dbReference type="RefSeq" id="WP_170148038.1">
    <property type="nucleotide sequence ID" value="NZ_QREG01000015.1"/>
</dbReference>
<organism evidence="5 6">
    <name type="scientific">Marinoscillum furvescens DSM 4134</name>
    <dbReference type="NCBI Taxonomy" id="1122208"/>
    <lineage>
        <taxon>Bacteria</taxon>
        <taxon>Pseudomonadati</taxon>
        <taxon>Bacteroidota</taxon>
        <taxon>Cytophagia</taxon>
        <taxon>Cytophagales</taxon>
        <taxon>Reichenbachiellaceae</taxon>
        <taxon>Marinoscillum</taxon>
    </lineage>
</organism>
<dbReference type="Pfam" id="PF13495">
    <property type="entry name" value="Phage_int_SAM_4"/>
    <property type="match status" value="1"/>
</dbReference>
<evidence type="ECO:0000313" key="5">
    <source>
        <dbReference type="EMBL" id="RED96253.1"/>
    </source>
</evidence>
<accession>A0A3D9L202</accession>
<dbReference type="GO" id="GO:0003677">
    <property type="term" value="F:DNA binding"/>
    <property type="evidence" value="ECO:0007669"/>
    <property type="project" value="UniProtKB-UniRule"/>
</dbReference>
<feature type="non-terminal residue" evidence="5">
    <location>
        <position position="217"/>
    </location>
</feature>
<evidence type="ECO:0000256" key="1">
    <source>
        <dbReference type="ARBA" id="ARBA00022908"/>
    </source>
</evidence>
<name>A0A3D9L202_MARFU</name>
<comment type="caution">
    <text evidence="5">The sequence shown here is derived from an EMBL/GenBank/DDBJ whole genome shotgun (WGS) entry which is preliminary data.</text>
</comment>
<dbReference type="Gene3D" id="1.10.150.130">
    <property type="match status" value="1"/>
</dbReference>
<dbReference type="InterPro" id="IPR044068">
    <property type="entry name" value="CB"/>
</dbReference>
<dbReference type="PROSITE" id="PS51900">
    <property type="entry name" value="CB"/>
    <property type="match status" value="1"/>
</dbReference>
<evidence type="ECO:0000256" key="3">
    <source>
        <dbReference type="PROSITE-ProRule" id="PRU01248"/>
    </source>
</evidence>
<evidence type="ECO:0000256" key="2">
    <source>
        <dbReference type="ARBA" id="ARBA00023125"/>
    </source>
</evidence>
<dbReference type="AlphaFoldDB" id="A0A3D9L202"/>
<dbReference type="InterPro" id="IPR010998">
    <property type="entry name" value="Integrase_recombinase_N"/>
</dbReference>
<keyword evidence="6" id="KW-1185">Reference proteome</keyword>
<proteinExistence type="predicted"/>
<evidence type="ECO:0000259" key="4">
    <source>
        <dbReference type="PROSITE" id="PS51900"/>
    </source>
</evidence>
<sequence>MKPTTSQRQLTLKHLVINNERMIGIKFYPDKVIQALIKTLDNPRWSNAYGMVVLANTPENLNAIFEKFKGVAWVNCSHFFANRPVNGGNESLSVDAYRKRPPRAGWKYCPEAFYQKLELRKYSLNTARVYISMFERFINHFKDVNNLMELGESQINEYLQTLVKTGKSDSFVNQSINAIKFYYEVVLEMPNRFYSVERPIKKETLPKVISKERVFKM</sequence>
<feature type="domain" description="Core-binding (CB)" evidence="4">
    <location>
        <begin position="104"/>
        <end position="187"/>
    </location>
</feature>
<reference evidence="5 6" key="1">
    <citation type="submission" date="2018-07" db="EMBL/GenBank/DDBJ databases">
        <title>Genomic Encyclopedia of Type Strains, Phase IV (KMG-IV): sequencing the most valuable type-strain genomes for metagenomic binning, comparative biology and taxonomic classification.</title>
        <authorList>
            <person name="Goeker M."/>
        </authorList>
    </citation>
    <scope>NUCLEOTIDE SEQUENCE [LARGE SCALE GENOMIC DNA]</scope>
    <source>
        <strain evidence="5 6">DSM 4134</strain>
    </source>
</reference>